<name>A0A5U9KZJ1_SALNE</name>
<dbReference type="GO" id="GO:0046819">
    <property type="term" value="P:protein secretion by the type V secretion system"/>
    <property type="evidence" value="ECO:0007669"/>
    <property type="project" value="TreeGrafter"/>
</dbReference>
<dbReference type="EMBL" id="AAGUYM010000108">
    <property type="protein sequence ID" value="EBS2696583.1"/>
    <property type="molecule type" value="Genomic_DNA"/>
</dbReference>
<protein>
    <submittedName>
        <fullName evidence="1">ShlB/FhaC/HecB family hemolysin secretion/activation protein</fullName>
    </submittedName>
</protein>
<dbReference type="AlphaFoldDB" id="A0A5U9KZJ1"/>
<dbReference type="PANTHER" id="PTHR34597:SF1">
    <property type="entry name" value="HEME_HEMOPEXIN TRANSPORTER PROTEIN HUXB"/>
    <property type="match status" value="1"/>
</dbReference>
<sequence>GGPSAVRAYDIGDGSVDQGVVGTAEIRSRWNIPVQGWMGNDPQLTVATFYDQGWGQQYRNNRGTDGSPLASGSNHNRLSLAGAGLYATVADAGNYALTLTWAHRTGNADPNAVHDDHDRFWVSAVKTF</sequence>
<gene>
    <name evidence="1" type="ORF">DRY71_28565</name>
</gene>
<feature type="non-terminal residue" evidence="1">
    <location>
        <position position="1"/>
    </location>
</feature>
<dbReference type="GO" id="GO:0098046">
    <property type="term" value="C:type V protein secretion system complex"/>
    <property type="evidence" value="ECO:0007669"/>
    <property type="project" value="TreeGrafter"/>
</dbReference>
<dbReference type="Gene3D" id="2.40.160.50">
    <property type="entry name" value="membrane protein fhac: a member of the omp85/tpsb transporter family"/>
    <property type="match status" value="1"/>
</dbReference>
<dbReference type="GO" id="GO:0008320">
    <property type="term" value="F:protein transmembrane transporter activity"/>
    <property type="evidence" value="ECO:0007669"/>
    <property type="project" value="TreeGrafter"/>
</dbReference>
<organism evidence="1">
    <name type="scientific">Salmonella newport</name>
    <dbReference type="NCBI Taxonomy" id="108619"/>
    <lineage>
        <taxon>Bacteria</taxon>
        <taxon>Pseudomonadati</taxon>
        <taxon>Pseudomonadota</taxon>
        <taxon>Gammaproteobacteria</taxon>
        <taxon>Enterobacterales</taxon>
        <taxon>Enterobacteriaceae</taxon>
        <taxon>Salmonella</taxon>
    </lineage>
</organism>
<dbReference type="Proteomes" id="UP000839726">
    <property type="component" value="Unassembled WGS sequence"/>
</dbReference>
<evidence type="ECO:0000313" key="1">
    <source>
        <dbReference type="EMBL" id="EBS2696583.1"/>
    </source>
</evidence>
<accession>A0A5U9KZJ1</accession>
<reference evidence="1" key="1">
    <citation type="submission" date="2018-07" db="EMBL/GenBank/DDBJ databases">
        <authorList>
            <person name="Ashton P.M."/>
            <person name="Dallman T."/>
            <person name="Nair S."/>
            <person name="De Pinna E."/>
            <person name="Peters T."/>
            <person name="Grant K."/>
        </authorList>
    </citation>
    <scope>NUCLEOTIDE SEQUENCE [LARGE SCALE GENOMIC DNA]</scope>
    <source>
        <strain evidence="1">436933</strain>
    </source>
</reference>
<comment type="caution">
    <text evidence="1">The sequence shown here is derived from an EMBL/GenBank/DDBJ whole genome shotgun (WGS) entry which is preliminary data.</text>
</comment>
<proteinExistence type="predicted"/>
<dbReference type="InterPro" id="IPR051544">
    <property type="entry name" value="TPS_OM_transporter"/>
</dbReference>
<dbReference type="PANTHER" id="PTHR34597">
    <property type="entry name" value="SLR1661 PROTEIN"/>
    <property type="match status" value="1"/>
</dbReference>